<feature type="compositionally biased region" description="Polar residues" evidence="1">
    <location>
        <begin position="577"/>
        <end position="606"/>
    </location>
</feature>
<feature type="compositionally biased region" description="Polar residues" evidence="1">
    <location>
        <begin position="656"/>
        <end position="668"/>
    </location>
</feature>
<dbReference type="Proteomes" id="UP001642501">
    <property type="component" value="Unassembled WGS sequence"/>
</dbReference>
<feature type="region of interest" description="Disordered" evidence="1">
    <location>
        <begin position="416"/>
        <end position="437"/>
    </location>
</feature>
<feature type="region of interest" description="Disordered" evidence="1">
    <location>
        <begin position="645"/>
        <end position="683"/>
    </location>
</feature>
<name>A0ABP0DVE2_9PEZI</name>
<evidence type="ECO:0000313" key="3">
    <source>
        <dbReference type="Proteomes" id="UP001642501"/>
    </source>
</evidence>
<comment type="caution">
    <text evidence="2">The sequence shown here is derived from an EMBL/GenBank/DDBJ whole genome shotgun (WGS) entry which is preliminary data.</text>
</comment>
<feature type="compositionally biased region" description="Low complexity" evidence="1">
    <location>
        <begin position="671"/>
        <end position="683"/>
    </location>
</feature>
<sequence>MNIYTSQDFDALLNLEPDEASQDNELSNYPPLPAFNSAPYMSLNANLFPLPMPAVPGNASFNADAQLGQHGEVLSAVPEFSQEKMRALWRVVKAARRPGSLTVDPDVLLQRFLNSLGNSVPQQVAPAPNVISNSPKFVRNVAYPTQHQPKVKLPPAGAKINHARDKKTDNRIGDYEWYDDFPTRANWTARDDQYQFQIKYDRTGELDFSLRFNRKALEAYIRGCAGHGIPLRLWIQNSATMHTDRFPNRVSPFCRARNCPVRKNTISRGMYQVCLDEYPVETSNGRYNPFYVAGYMHLFCLEEMISLAELMMFADVQADVREFPLEQRNPMSLNRDGVGRTLLGAYKDWKSVHFDHFVQNGRPIPRSPRKSGDCLYKHLTLKKMDSQPTTRQKMRDQRNGIDISKHRGNLRKLMTYKADAKRKRKHRANSEDDLEDAESDIEVAVALSGSPRKRQRFELQPVPSTPLRRSHRLLNAAAAHEDEAPASLNAFFTNRTPASVPGPAAYNAYGFPNHNLPAFPAAAPVSHPRSASRSLNVVTDQVTMTASHNVLDNFDLTNVSIDVARNTFRGGYGQMMSQTRVTESQTSQSSLPDYVASPQSPYQLRDTQARRQSAERFLSARSPQMNTSNFAIDPQLLQDLYNDDLENPAAPHARPSSGQANVSMSGDRSATPPRRVTRSMSRVVSPPIGQAAEVSESVIRPAAEVLADLDDFNELLDVSLDNVDLEAFDWDQYLENIDSSDLHDA</sequence>
<keyword evidence="3" id="KW-1185">Reference proteome</keyword>
<dbReference type="EMBL" id="CAWUOM010000085">
    <property type="protein sequence ID" value="CAK7271257.1"/>
    <property type="molecule type" value="Genomic_DNA"/>
</dbReference>
<proteinExistence type="predicted"/>
<organism evidence="2 3">
    <name type="scientific">Sporothrix epigloea</name>
    <dbReference type="NCBI Taxonomy" id="1892477"/>
    <lineage>
        <taxon>Eukaryota</taxon>
        <taxon>Fungi</taxon>
        <taxon>Dikarya</taxon>
        <taxon>Ascomycota</taxon>
        <taxon>Pezizomycotina</taxon>
        <taxon>Sordariomycetes</taxon>
        <taxon>Sordariomycetidae</taxon>
        <taxon>Ophiostomatales</taxon>
        <taxon>Ophiostomataceae</taxon>
        <taxon>Sporothrix</taxon>
    </lineage>
</organism>
<feature type="region of interest" description="Disordered" evidence="1">
    <location>
        <begin position="577"/>
        <end position="622"/>
    </location>
</feature>
<accession>A0ABP0DVE2</accession>
<protein>
    <submittedName>
        <fullName evidence="2">Uncharacterized protein</fullName>
    </submittedName>
</protein>
<evidence type="ECO:0000256" key="1">
    <source>
        <dbReference type="SAM" id="MobiDB-lite"/>
    </source>
</evidence>
<reference evidence="2 3" key="1">
    <citation type="submission" date="2024-01" db="EMBL/GenBank/DDBJ databases">
        <authorList>
            <person name="Allen C."/>
            <person name="Tagirdzhanova G."/>
        </authorList>
    </citation>
    <scope>NUCLEOTIDE SEQUENCE [LARGE SCALE GENOMIC DNA]</scope>
    <source>
        <strain evidence="2 3">CBS 573.63</strain>
    </source>
</reference>
<gene>
    <name evidence="2" type="ORF">SEPCBS57363_004525</name>
</gene>
<evidence type="ECO:0000313" key="2">
    <source>
        <dbReference type="EMBL" id="CAK7271257.1"/>
    </source>
</evidence>